<protein>
    <submittedName>
        <fullName evidence="1">Uncharacterized protein</fullName>
    </submittedName>
</protein>
<evidence type="ECO:0000313" key="1">
    <source>
        <dbReference type="EMBL" id="CBV44071.1"/>
    </source>
</evidence>
<evidence type="ECO:0000313" key="4">
    <source>
        <dbReference type="Proteomes" id="UP001322512"/>
    </source>
</evidence>
<reference evidence="2 4" key="4">
    <citation type="submission" date="2023-11" db="EMBL/GenBank/DDBJ databases">
        <title>MicrobeMod: A computational toolkit for identifying prokaryotic methylation and restriction-modification with nanopore sequencing.</title>
        <authorList>
            <person name="Crits-Christoph A."/>
            <person name="Kang S.C."/>
            <person name="Lee H."/>
            <person name="Ostrov N."/>
        </authorList>
    </citation>
    <scope>NUCLEOTIDE SEQUENCE [LARGE SCALE GENOMIC DNA]</scope>
    <source>
        <strain evidence="2 4">ATCC 33173</strain>
    </source>
</reference>
<reference evidence="3" key="3">
    <citation type="journal article" date="2011" name="Environ. Microbiol.">
        <title>A blueprint of ectoine metabolism from the genome of the industrial producer Halomonas elongata DSM 2581(T).</title>
        <authorList>
            <person name="Schwibbert K."/>
            <person name="Marin-Sanguino A."/>
            <person name="Bagyan I."/>
            <person name="Heidrich G."/>
            <person name="Lentzen G."/>
            <person name="Seitz H."/>
            <person name="Rampp M."/>
            <person name="Schuster S.C."/>
            <person name="Klenk H.P."/>
            <person name="Pfeiffer F."/>
            <person name="Oesterhelt D."/>
            <person name="Kunte H.J."/>
        </authorList>
    </citation>
    <scope>NUCLEOTIDE SEQUENCE [LARGE SCALE GENOMIC DNA]</scope>
    <source>
        <strain evidence="3">ATCC 33173 / DSM 2581 / NBRC 15536 / NCIMB 2198 / 1H9</strain>
    </source>
</reference>
<dbReference type="Proteomes" id="UP000008707">
    <property type="component" value="Chromosome"/>
</dbReference>
<dbReference type="GeneID" id="91011627"/>
<gene>
    <name evidence="1" type="ordered locus">HELO_4187</name>
    <name evidence="2" type="ORF">SR933_15695</name>
</gene>
<dbReference type="EMBL" id="CP139472">
    <property type="protein sequence ID" value="WPU46672.1"/>
    <property type="molecule type" value="Genomic_DNA"/>
</dbReference>
<dbReference type="EMBL" id="FN869568">
    <property type="protein sequence ID" value="CBV44071.1"/>
    <property type="molecule type" value="Genomic_DNA"/>
</dbReference>
<proteinExistence type="predicted"/>
<organism evidence="1 3">
    <name type="scientific">Halomonas elongata (strain ATCC 33173 / DSM 2581 / NBRC 15536 / NCIMB 2198 / 1H9)</name>
    <dbReference type="NCBI Taxonomy" id="768066"/>
    <lineage>
        <taxon>Bacteria</taxon>
        <taxon>Pseudomonadati</taxon>
        <taxon>Pseudomonadota</taxon>
        <taxon>Gammaproteobacteria</taxon>
        <taxon>Oceanospirillales</taxon>
        <taxon>Halomonadaceae</taxon>
        <taxon>Halomonas</taxon>
    </lineage>
</organism>
<keyword evidence="4" id="KW-1185">Reference proteome</keyword>
<evidence type="ECO:0000313" key="3">
    <source>
        <dbReference type="Proteomes" id="UP000008707"/>
    </source>
</evidence>
<sequence length="74" mass="8522">MSTETYTERLRKVREAIDQILAGSQSWMLGNKQYTRATLSTLYDMEKRYAKLANQEQAAARGKGGRSRVRYIGF</sequence>
<reference evidence="1" key="1">
    <citation type="journal article" date="2010" name="Environ. Microbiol.">
        <title>A blueprint of ectoine metabolism from the genome of the industrial producer Halomonas elongata DSM 2581(T).</title>
        <authorList>
            <person name="Schwibbert K."/>
            <person name="Marin-Sanguino A."/>
            <person name="Bagyan I."/>
            <person name="Heidrich G."/>
            <person name="Lentzen G."/>
            <person name="Seitz H."/>
            <person name="Rampp M."/>
            <person name="Schuster S.C."/>
            <person name="Klenk H.P."/>
            <person name="Pfeiffer F."/>
            <person name="Oesterhelt D."/>
            <person name="Kunte H.J."/>
        </authorList>
    </citation>
    <scope>NUCLEOTIDE SEQUENCE</scope>
    <source>
        <strain evidence="1">Type strain: DSM 2581</strain>
    </source>
</reference>
<evidence type="ECO:0000313" key="2">
    <source>
        <dbReference type="EMBL" id="WPU46672.1"/>
    </source>
</evidence>
<dbReference type="AlphaFoldDB" id="E1VAX2"/>
<dbReference type="STRING" id="768066.HELO_4187"/>
<dbReference type="KEGG" id="hel:HELO_4187"/>
<dbReference type="HOGENOM" id="CLU_2682671_0_0_6"/>
<dbReference type="RefSeq" id="WP_013333941.1">
    <property type="nucleotide sequence ID" value="NC_014532.2"/>
</dbReference>
<dbReference type="Proteomes" id="UP001322512">
    <property type="component" value="Chromosome"/>
</dbReference>
<reference evidence="1" key="2">
    <citation type="submission" date="2010-05" db="EMBL/GenBank/DDBJ databases">
        <title>Revision and reannotation of the Halomonas elongata DSM 2581(T) genome.</title>
        <authorList>
            <person name="Pfeiffer F."/>
            <person name="Bagyan I."/>
            <person name="Alfaro-Espinoza G."/>
            <person name="Zamora-Lagos M.A."/>
            <person name="Habermann B."/>
            <person name="Oesterhelt D."/>
            <person name="Kunte H.J."/>
        </authorList>
    </citation>
    <scope>NUCLEOTIDE SEQUENCE</scope>
    <source>
        <strain evidence="1">Type strain: DSM 2581</strain>
    </source>
</reference>
<name>E1VAX2_HALED</name>
<accession>E1VAX2</accession>
<dbReference type="OrthoDB" id="6053012at2"/>